<evidence type="ECO:0000256" key="15">
    <source>
        <dbReference type="ARBA" id="ARBA00047273"/>
    </source>
</evidence>
<evidence type="ECO:0000256" key="12">
    <source>
        <dbReference type="ARBA" id="ARBA00023253"/>
    </source>
</evidence>
<evidence type="ECO:0000256" key="3">
    <source>
        <dbReference type="ARBA" id="ARBA00010626"/>
    </source>
</evidence>
<evidence type="ECO:0000313" key="18">
    <source>
        <dbReference type="RefSeq" id="XP_003744035.1"/>
    </source>
</evidence>
<gene>
    <name evidence="18" type="primary">LOC100900689</name>
</gene>
<evidence type="ECO:0000256" key="1">
    <source>
        <dbReference type="ARBA" id="ARBA00004240"/>
    </source>
</evidence>
<dbReference type="Gene3D" id="3.40.50.11340">
    <property type="match status" value="1"/>
</dbReference>
<dbReference type="GeneID" id="100900689"/>
<comment type="catalytic activity">
    <reaction evidence="16">
        <text>L-seryl-[protein] + GDP-beta-L-fucose = 3-O-(alpha-L-fucosyl)-L-seryl-[protein] + GDP + H(+)</text>
        <dbReference type="Rhea" id="RHEA:63644"/>
        <dbReference type="Rhea" id="RHEA-COMP:9863"/>
        <dbReference type="Rhea" id="RHEA-COMP:17914"/>
        <dbReference type="ChEBI" id="CHEBI:15378"/>
        <dbReference type="ChEBI" id="CHEBI:29999"/>
        <dbReference type="ChEBI" id="CHEBI:57273"/>
        <dbReference type="ChEBI" id="CHEBI:58189"/>
        <dbReference type="ChEBI" id="CHEBI:189632"/>
        <dbReference type="EC" id="2.4.1.221"/>
    </reaction>
    <physiologicalReaction direction="left-to-right" evidence="16">
        <dbReference type="Rhea" id="RHEA:63645"/>
    </physiologicalReaction>
</comment>
<keyword evidence="11" id="KW-0325">Glycoprotein</keyword>
<keyword evidence="8" id="KW-0256">Endoplasmic reticulum</keyword>
<organism evidence="17 18">
    <name type="scientific">Galendromus occidentalis</name>
    <name type="common">western predatory mite</name>
    <dbReference type="NCBI Taxonomy" id="34638"/>
    <lineage>
        <taxon>Eukaryota</taxon>
        <taxon>Metazoa</taxon>
        <taxon>Ecdysozoa</taxon>
        <taxon>Arthropoda</taxon>
        <taxon>Chelicerata</taxon>
        <taxon>Arachnida</taxon>
        <taxon>Acari</taxon>
        <taxon>Parasitiformes</taxon>
        <taxon>Mesostigmata</taxon>
        <taxon>Gamasina</taxon>
        <taxon>Phytoseioidea</taxon>
        <taxon>Phytoseiidae</taxon>
        <taxon>Typhlodrominae</taxon>
        <taxon>Galendromus</taxon>
    </lineage>
</organism>
<dbReference type="PANTHER" id="PTHR21420">
    <property type="entry name" value="GDP-FUCOSE PROTEIN O-FUCOSYLTRANSFERASE 1"/>
    <property type="match status" value="1"/>
</dbReference>
<dbReference type="GO" id="GO:0006004">
    <property type="term" value="P:fucose metabolic process"/>
    <property type="evidence" value="ECO:0007669"/>
    <property type="project" value="UniProtKB-KW"/>
</dbReference>
<sequence length="418" mass="47543">MLVPAATSFAGIESNSGAPRTRSRRCDGLKMVLVILWIYSHVSQAAQSADVIQPADPHGYIAFCPCMGRFGNQADQYIGALAFAKSIDRTLILPPWIEYPSGGTGPRFVPFDEYFNVSGILDYHRAITMEAFMQDLAHRVWPPEKRFSFCFRSRVDHVDCAAKDGKPFGPFWDNFGINFVKSEIFGPLHYDTHSNRSLIHEWTNAYPVDEYPVLAFTGAPGAFPVQRHNLPLQRYFIFSDRTKERAKDFVFSMRDQHAGPFVGIHLRNGADWANACRLVKDAPLLFSAPQCFGYRGEQVKASDAMRTRMCLPDQRDVLNEVTAVVRTHAANWVFVASDHDHLLPELQHRLRELHVEVVRYPRNEPHIDLAILSMSNHFIGNCFSSFSAFVKRHRDVHGLQSSFWLLDAAKNDRSRDEL</sequence>
<keyword evidence="17" id="KW-1185">Reference proteome</keyword>
<comment type="subcellular location">
    <subcellularLocation>
        <location evidence="1">Endoplasmic reticulum</location>
    </subcellularLocation>
</comment>
<evidence type="ECO:0000256" key="10">
    <source>
        <dbReference type="ARBA" id="ARBA00023157"/>
    </source>
</evidence>
<evidence type="ECO:0000256" key="2">
    <source>
        <dbReference type="ARBA" id="ARBA00004922"/>
    </source>
</evidence>
<evidence type="ECO:0000256" key="9">
    <source>
        <dbReference type="ARBA" id="ARBA00022976"/>
    </source>
</evidence>
<dbReference type="EC" id="2.4.1.221" evidence="4"/>
<evidence type="ECO:0000256" key="5">
    <source>
        <dbReference type="ARBA" id="ARBA00021745"/>
    </source>
</evidence>
<dbReference type="GO" id="GO:0005783">
    <property type="term" value="C:endoplasmic reticulum"/>
    <property type="evidence" value="ECO:0007669"/>
    <property type="project" value="UniProtKB-SubCell"/>
</dbReference>
<keyword evidence="13" id="KW-0119">Carbohydrate metabolism</keyword>
<keyword evidence="6" id="KW-0328">Glycosyltransferase</keyword>
<dbReference type="PANTHER" id="PTHR21420:SF10">
    <property type="entry name" value="GDP-FUCOSE PROTEIN O-FUCOSYLTRANSFERASE 1"/>
    <property type="match status" value="1"/>
</dbReference>
<comment type="pathway">
    <text evidence="2">Protein modification; protein glycosylation.</text>
</comment>
<dbReference type="Gene3D" id="3.40.50.11350">
    <property type="match status" value="1"/>
</dbReference>
<proteinExistence type="inferred from homology"/>
<comment type="similarity">
    <text evidence="3">Belongs to the glycosyltransferase 65 family.</text>
</comment>
<evidence type="ECO:0000256" key="13">
    <source>
        <dbReference type="ARBA" id="ARBA00023277"/>
    </source>
</evidence>
<dbReference type="KEGG" id="goe:100900689"/>
<dbReference type="InterPro" id="IPR039922">
    <property type="entry name" value="POFUT1"/>
</dbReference>
<accession>A0AAJ6VYH7</accession>
<evidence type="ECO:0000256" key="11">
    <source>
        <dbReference type="ARBA" id="ARBA00023180"/>
    </source>
</evidence>
<keyword evidence="7" id="KW-0808">Transferase</keyword>
<keyword evidence="12" id="KW-0294">Fucose metabolism</keyword>
<evidence type="ECO:0000256" key="16">
    <source>
        <dbReference type="ARBA" id="ARBA00048647"/>
    </source>
</evidence>
<dbReference type="Pfam" id="PF10250">
    <property type="entry name" value="O-FucT"/>
    <property type="match status" value="1"/>
</dbReference>
<evidence type="ECO:0000256" key="14">
    <source>
        <dbReference type="ARBA" id="ARBA00033080"/>
    </source>
</evidence>
<keyword evidence="9" id="KW-0914">Notch signaling pathway</keyword>
<reference evidence="18" key="1">
    <citation type="submission" date="2025-08" db="UniProtKB">
        <authorList>
            <consortium name="RefSeq"/>
        </authorList>
    </citation>
    <scope>IDENTIFICATION</scope>
</reference>
<dbReference type="InterPro" id="IPR019378">
    <property type="entry name" value="GDP-Fuc_O-FucTrfase"/>
</dbReference>
<dbReference type="GO" id="GO:0007219">
    <property type="term" value="P:Notch signaling pathway"/>
    <property type="evidence" value="ECO:0007669"/>
    <property type="project" value="UniProtKB-KW"/>
</dbReference>
<evidence type="ECO:0000256" key="4">
    <source>
        <dbReference type="ARBA" id="ARBA00012196"/>
    </source>
</evidence>
<evidence type="ECO:0000256" key="8">
    <source>
        <dbReference type="ARBA" id="ARBA00022824"/>
    </source>
</evidence>
<name>A0AAJ6VYH7_9ACAR</name>
<dbReference type="CDD" id="cd11302">
    <property type="entry name" value="O-FucT-1"/>
    <property type="match status" value="1"/>
</dbReference>
<evidence type="ECO:0000256" key="6">
    <source>
        <dbReference type="ARBA" id="ARBA00022676"/>
    </source>
</evidence>
<dbReference type="RefSeq" id="XP_003744035.1">
    <property type="nucleotide sequence ID" value="XM_003743987.2"/>
</dbReference>
<evidence type="ECO:0000256" key="7">
    <source>
        <dbReference type="ARBA" id="ARBA00022679"/>
    </source>
</evidence>
<keyword evidence="10" id="KW-1015">Disulfide bond</keyword>
<dbReference type="GO" id="GO:0046922">
    <property type="term" value="F:peptide-O-fucosyltransferase activity"/>
    <property type="evidence" value="ECO:0007669"/>
    <property type="project" value="UniProtKB-EC"/>
</dbReference>
<protein>
    <recommendedName>
        <fullName evidence="5">GDP-fucose protein O-fucosyltransferase 1</fullName>
        <ecNumber evidence="4">2.4.1.221</ecNumber>
    </recommendedName>
    <alternativeName>
        <fullName evidence="14">Peptide-O-fucosyltransferase 1</fullName>
    </alternativeName>
</protein>
<comment type="catalytic activity">
    <reaction evidence="15">
        <text>L-threonyl-[protein] + GDP-beta-L-fucose = 3-O-(alpha-L-fucosyl)-L-threonyl-[protein] + GDP + H(+)</text>
        <dbReference type="Rhea" id="RHEA:70491"/>
        <dbReference type="Rhea" id="RHEA-COMP:11060"/>
        <dbReference type="Rhea" id="RHEA-COMP:17915"/>
        <dbReference type="ChEBI" id="CHEBI:15378"/>
        <dbReference type="ChEBI" id="CHEBI:30013"/>
        <dbReference type="ChEBI" id="CHEBI:57273"/>
        <dbReference type="ChEBI" id="CHEBI:58189"/>
        <dbReference type="ChEBI" id="CHEBI:189631"/>
        <dbReference type="EC" id="2.4.1.221"/>
    </reaction>
    <physiologicalReaction direction="left-to-right" evidence="15">
        <dbReference type="Rhea" id="RHEA:70492"/>
    </physiologicalReaction>
</comment>
<dbReference type="AlphaFoldDB" id="A0AAJ6VYH7"/>
<evidence type="ECO:0000313" key="17">
    <source>
        <dbReference type="Proteomes" id="UP000694867"/>
    </source>
</evidence>
<dbReference type="Proteomes" id="UP000694867">
    <property type="component" value="Unplaced"/>
</dbReference>